<keyword evidence="2" id="KW-0677">Repeat</keyword>
<evidence type="ECO:0000313" key="4">
    <source>
        <dbReference type="EMBL" id="CEM14663.1"/>
    </source>
</evidence>
<evidence type="ECO:0000256" key="3">
    <source>
        <dbReference type="SAM" id="MobiDB-lite"/>
    </source>
</evidence>
<dbReference type="EMBL" id="CDMY01000456">
    <property type="protein sequence ID" value="CEM14663.1"/>
    <property type="molecule type" value="Genomic_DNA"/>
</dbReference>
<feature type="compositionally biased region" description="Basic and acidic residues" evidence="3">
    <location>
        <begin position="455"/>
        <end position="466"/>
    </location>
</feature>
<reference evidence="4 5" key="1">
    <citation type="submission" date="2014-11" db="EMBL/GenBank/DDBJ databases">
        <authorList>
            <person name="Zhu J."/>
            <person name="Qi W."/>
            <person name="Song R."/>
        </authorList>
    </citation>
    <scope>NUCLEOTIDE SEQUENCE [LARGE SCALE GENOMIC DNA]</scope>
</reference>
<evidence type="ECO:0000256" key="1">
    <source>
        <dbReference type="ARBA" id="ARBA00022441"/>
    </source>
</evidence>
<sequence length="500" mass="53718">MLSELLPPPAAAETEAADGKEAARGERRLRHRHWQWARPQVEGLGPSARGGHTATLVGGRVVVFGGHCYAGQGADVAKKKLKAPPVESASVAKSKGFEYFNDVHVLDVDANQWIVPRCRGTPPQSRYGHSATLVGSRIVIFGGRGIDDTHFRDLHALETVGSGKEAQSPSLDPNTGLPLPITITYTWYQGPCSGGTPLARMGHSCSLFGSRLFIFGGVCGTTFFGDLHCLDLASMAWSIPETIGPRPSPRTGHAALMVGEKLVIHGGLCAGSPLTSIKRIASSDTSGTLLCDCYLNDMRVLDIPNLVWSRIRTTGTPPAARYGHTMMLSDEDILIYGGWGGGVKRRFGGGGKSITGGSTSRPASQQHSPQQSTHRRTPPTEEKTADDISLLRLGDMRWCRPPFVGSLPAIRYGHSCTVIGPHLVIVGGWDGGKPLNDILVFRDRAVDFEDSMMGHQEHPEREHDEGGGEWEGEGEGEGEGEVERAEEAAEEMHADAEEDA</sequence>
<feature type="compositionally biased region" description="Basic and acidic residues" evidence="3">
    <location>
        <begin position="17"/>
        <end position="26"/>
    </location>
</feature>
<feature type="region of interest" description="Disordered" evidence="3">
    <location>
        <begin position="1"/>
        <end position="28"/>
    </location>
</feature>
<name>A0A0G4FL10_VITBC</name>
<protein>
    <submittedName>
        <fullName evidence="4">Uncharacterized protein</fullName>
    </submittedName>
</protein>
<organism evidence="4 5">
    <name type="scientific">Vitrella brassicaformis (strain CCMP3155)</name>
    <dbReference type="NCBI Taxonomy" id="1169540"/>
    <lineage>
        <taxon>Eukaryota</taxon>
        <taxon>Sar</taxon>
        <taxon>Alveolata</taxon>
        <taxon>Colpodellida</taxon>
        <taxon>Vitrellaceae</taxon>
        <taxon>Vitrella</taxon>
    </lineage>
</organism>
<dbReference type="InterPro" id="IPR015915">
    <property type="entry name" value="Kelch-typ_b-propeller"/>
</dbReference>
<evidence type="ECO:0000313" key="5">
    <source>
        <dbReference type="Proteomes" id="UP000041254"/>
    </source>
</evidence>
<dbReference type="Pfam" id="PF24681">
    <property type="entry name" value="Kelch_KLHDC2_KLHL20_DRC7"/>
    <property type="match status" value="1"/>
</dbReference>
<keyword evidence="5" id="KW-1185">Reference proteome</keyword>
<dbReference type="InterPro" id="IPR006652">
    <property type="entry name" value="Kelch_1"/>
</dbReference>
<feature type="region of interest" description="Disordered" evidence="3">
    <location>
        <begin position="455"/>
        <end position="500"/>
    </location>
</feature>
<keyword evidence="1" id="KW-0880">Kelch repeat</keyword>
<accession>A0A0G4FL10</accession>
<gene>
    <name evidence="4" type="ORF">Vbra_21449</name>
</gene>
<evidence type="ECO:0000256" key="2">
    <source>
        <dbReference type="ARBA" id="ARBA00022737"/>
    </source>
</evidence>
<feature type="compositionally biased region" description="Pro residues" evidence="3">
    <location>
        <begin position="1"/>
        <end position="10"/>
    </location>
</feature>
<feature type="compositionally biased region" description="Basic and acidic residues" evidence="3">
    <location>
        <begin position="481"/>
        <end position="500"/>
    </location>
</feature>
<feature type="region of interest" description="Disordered" evidence="3">
    <location>
        <begin position="350"/>
        <end position="387"/>
    </location>
</feature>
<dbReference type="PANTHER" id="PTHR46093:SF3">
    <property type="entry name" value="ACYL-COA-BINDING DOMAIN-CONTAINING PROTEIN 4"/>
    <property type="match status" value="1"/>
</dbReference>
<dbReference type="OrthoDB" id="10251809at2759"/>
<feature type="compositionally biased region" description="Acidic residues" evidence="3">
    <location>
        <begin position="467"/>
        <end position="480"/>
    </location>
</feature>
<dbReference type="InParanoid" id="A0A0G4FL10"/>
<dbReference type="OMA" id="ERQPMKE"/>
<dbReference type="PANTHER" id="PTHR46093">
    <property type="entry name" value="ACYL-COA-BINDING DOMAIN-CONTAINING PROTEIN 5"/>
    <property type="match status" value="1"/>
</dbReference>
<dbReference type="SUPFAM" id="SSF117281">
    <property type="entry name" value="Kelch motif"/>
    <property type="match status" value="1"/>
</dbReference>
<dbReference type="VEuPathDB" id="CryptoDB:Vbra_21449"/>
<dbReference type="AlphaFoldDB" id="A0A0G4FL10"/>
<feature type="compositionally biased region" description="Polar residues" evidence="3">
    <location>
        <begin position="361"/>
        <end position="372"/>
    </location>
</feature>
<dbReference type="Proteomes" id="UP000041254">
    <property type="component" value="Unassembled WGS sequence"/>
</dbReference>
<dbReference type="STRING" id="1169540.A0A0G4FL10"/>
<proteinExistence type="predicted"/>
<dbReference type="Pfam" id="PF01344">
    <property type="entry name" value="Kelch_1"/>
    <property type="match status" value="1"/>
</dbReference>
<dbReference type="Gene3D" id="2.120.10.80">
    <property type="entry name" value="Kelch-type beta propeller"/>
    <property type="match status" value="3"/>
</dbReference>
<dbReference type="PhylomeDB" id="A0A0G4FL10"/>